<dbReference type="AlphaFoldDB" id="A0A3M2V4X2"/>
<sequence length="35" mass="4040">MVIAVSLHMDEASHHDMGRKIKMLTWLSSEEDVKN</sequence>
<name>A0A3M2V4X2_PSEYM</name>
<evidence type="ECO:0000313" key="1">
    <source>
        <dbReference type="EMBL" id="RML34285.1"/>
    </source>
</evidence>
<dbReference type="Proteomes" id="UP000282378">
    <property type="component" value="Unassembled WGS sequence"/>
</dbReference>
<dbReference type="EMBL" id="RBNL01004305">
    <property type="protein sequence ID" value="RML34285.1"/>
    <property type="molecule type" value="Genomic_DNA"/>
</dbReference>
<organism evidence="1 2">
    <name type="scientific">Pseudomonas syringae pv. maculicola</name>
    <dbReference type="NCBI Taxonomy" id="59511"/>
    <lineage>
        <taxon>Bacteria</taxon>
        <taxon>Pseudomonadati</taxon>
        <taxon>Pseudomonadota</taxon>
        <taxon>Gammaproteobacteria</taxon>
        <taxon>Pseudomonadales</taxon>
        <taxon>Pseudomonadaceae</taxon>
        <taxon>Pseudomonas</taxon>
    </lineage>
</organism>
<gene>
    <name evidence="1" type="ORF">APX70_00613</name>
</gene>
<evidence type="ECO:0000313" key="2">
    <source>
        <dbReference type="Proteomes" id="UP000282378"/>
    </source>
</evidence>
<protein>
    <submittedName>
        <fullName evidence="1">Uncharacterized protein</fullName>
    </submittedName>
</protein>
<reference evidence="1 2" key="1">
    <citation type="submission" date="2018-08" db="EMBL/GenBank/DDBJ databases">
        <title>Recombination of ecologically and evolutionarily significant loci maintains genetic cohesion in the Pseudomonas syringae species complex.</title>
        <authorList>
            <person name="Dillon M."/>
            <person name="Thakur S."/>
            <person name="Almeida R.N.D."/>
            <person name="Weir B.S."/>
            <person name="Guttman D.S."/>
        </authorList>
    </citation>
    <scope>NUCLEOTIDE SEQUENCE [LARGE SCALE GENOMIC DNA]</scope>
    <source>
        <strain evidence="1 2">88_10</strain>
    </source>
</reference>
<comment type="caution">
    <text evidence="1">The sequence shown here is derived from an EMBL/GenBank/DDBJ whole genome shotgun (WGS) entry which is preliminary data.</text>
</comment>
<accession>A0A3M2V4X2</accession>
<proteinExistence type="predicted"/>